<feature type="signal peptide" evidence="7">
    <location>
        <begin position="1"/>
        <end position="20"/>
    </location>
</feature>
<proteinExistence type="predicted"/>
<dbReference type="EMBL" id="CATNWA010003090">
    <property type="protein sequence ID" value="CAI9544485.1"/>
    <property type="molecule type" value="Genomic_DNA"/>
</dbReference>
<keyword evidence="3 7" id="KW-0732">Signal</keyword>
<evidence type="ECO:0000256" key="3">
    <source>
        <dbReference type="ARBA" id="ARBA00022729"/>
    </source>
</evidence>
<comment type="subcellular location">
    <subcellularLocation>
        <location evidence="1">Secreted</location>
    </subcellularLocation>
</comment>
<dbReference type="InterPro" id="IPR051659">
    <property type="entry name" value="Serine_Protease_S1-Domain"/>
</dbReference>
<keyword evidence="9" id="KW-1185">Reference proteome</keyword>
<evidence type="ECO:0000256" key="7">
    <source>
        <dbReference type="SAM" id="SignalP"/>
    </source>
</evidence>
<keyword evidence="6" id="KW-0325">Glycoprotein</keyword>
<keyword evidence="5" id="KW-1015">Disulfide bond</keyword>
<reference evidence="8" key="1">
    <citation type="submission" date="2023-05" db="EMBL/GenBank/DDBJ databases">
        <authorList>
            <person name="Stuckert A."/>
        </authorList>
    </citation>
    <scope>NUCLEOTIDE SEQUENCE</scope>
</reference>
<dbReference type="PANTHER" id="PTHR24254:SF9">
    <property type="entry name" value="INACTIVE SERINE PROTEASE PAMR1"/>
    <property type="match status" value="1"/>
</dbReference>
<feature type="non-terminal residue" evidence="8">
    <location>
        <position position="110"/>
    </location>
</feature>
<evidence type="ECO:0000313" key="9">
    <source>
        <dbReference type="Proteomes" id="UP001162483"/>
    </source>
</evidence>
<keyword evidence="2" id="KW-0964">Secreted</keyword>
<dbReference type="PANTHER" id="PTHR24254">
    <property type="entry name" value="PROTHROMBIN"/>
    <property type="match status" value="1"/>
</dbReference>
<feature type="chain" id="PRO_5046380394" evidence="7">
    <location>
        <begin position="21"/>
        <end position="110"/>
    </location>
</feature>
<evidence type="ECO:0000256" key="5">
    <source>
        <dbReference type="ARBA" id="ARBA00023157"/>
    </source>
</evidence>
<accession>A0ABN9BAD4</accession>
<evidence type="ECO:0000256" key="6">
    <source>
        <dbReference type="ARBA" id="ARBA00023180"/>
    </source>
</evidence>
<evidence type="ECO:0000256" key="4">
    <source>
        <dbReference type="ARBA" id="ARBA00022737"/>
    </source>
</evidence>
<dbReference type="Proteomes" id="UP001162483">
    <property type="component" value="Unassembled WGS sequence"/>
</dbReference>
<evidence type="ECO:0000256" key="1">
    <source>
        <dbReference type="ARBA" id="ARBA00004613"/>
    </source>
</evidence>
<sequence>MDKTMTLLLGTSLLLSYLYAFHIAAYPKGSKYTVINENCPGAEWNIMCRDCCEYDQVECTCPGGNRKVGYTIPCCRNEENECDSCLIHPGCSIFDNCKSCHNGSWGGTLD</sequence>
<gene>
    <name evidence="8" type="ORF">SPARVUS_LOCUS2483081</name>
</gene>
<evidence type="ECO:0000313" key="8">
    <source>
        <dbReference type="EMBL" id="CAI9544485.1"/>
    </source>
</evidence>
<protein>
    <submittedName>
        <fullName evidence="8">Uncharacterized protein</fullName>
    </submittedName>
</protein>
<evidence type="ECO:0000256" key="2">
    <source>
        <dbReference type="ARBA" id="ARBA00022525"/>
    </source>
</evidence>
<comment type="caution">
    <text evidence="8">The sequence shown here is derived from an EMBL/GenBank/DDBJ whole genome shotgun (WGS) entry which is preliminary data.</text>
</comment>
<organism evidence="8 9">
    <name type="scientific">Staurois parvus</name>
    <dbReference type="NCBI Taxonomy" id="386267"/>
    <lineage>
        <taxon>Eukaryota</taxon>
        <taxon>Metazoa</taxon>
        <taxon>Chordata</taxon>
        <taxon>Craniata</taxon>
        <taxon>Vertebrata</taxon>
        <taxon>Euteleostomi</taxon>
        <taxon>Amphibia</taxon>
        <taxon>Batrachia</taxon>
        <taxon>Anura</taxon>
        <taxon>Neobatrachia</taxon>
        <taxon>Ranoidea</taxon>
        <taxon>Ranidae</taxon>
        <taxon>Staurois</taxon>
    </lineage>
</organism>
<keyword evidence="4" id="KW-0677">Repeat</keyword>
<name>A0ABN9BAD4_9NEOB</name>